<keyword evidence="1" id="KW-0175">Coiled coil</keyword>
<dbReference type="InterPro" id="IPR011622">
    <property type="entry name" value="7TMR_DISM_rcpt_extracell_dom2"/>
</dbReference>
<sequence length="633" mass="74434">MARIVSCGYAFFVFSIFNIFCLVSHAQKVVEIQDKVDQHIFNFSEVEVLEDTANQYSFQQISSGAFKDKFKPSLKSTPQTTNFNATYWYKINIKHNTEAGNRFLLELFDQTIDHLTIYVPQSDGSYKTHELGDRLRFKDRTLTHKNFEIYIDNDNNEVQTYYFKIQSSQIADVIIVLRSVNWFISYALDEYFYFGIFYGMILVFSFYNLIMYIAIRQKQYLFYVLYNLSVGLFEMSSDGIAYQYLWPNAPNWNQIAYAFFLYATSIFALLFTRELLFVKAKAPKLNQLILGVIVARSVFFLYCLLFDQELFSYKFLEFIPLTVAFFTGIYIFKKGYQPARFFVLGYSFLFFGFTLKLLIMLGISWLNFGVITYYSLSFCFVLEMIFLSFAIGDKVRILKKKKDKAQRQMIQQMSVNAKLKDKLNQELEEQVQERTKEVFNKSMIIEAQNEELLKANEQLKQQAEEISRMNVLLEQDNQELQTNVEKISRDRVMSADVDFEEFSKIYPDKESCDSFLAELKWKTGYTCKKCKNDHFYAGHAPYSRRCSKCDYEESVTSYTIFHNTRIPINKAFYMIFLIYSTKGKISSHKLSELLNIRQSTCWTYGTRIKAVMEERKSALKKANKNGWSLLVLD</sequence>
<dbReference type="InterPro" id="IPR011623">
    <property type="entry name" value="7TMR_DISM_rcpt_extracell_dom1"/>
</dbReference>
<feature type="transmembrane region" description="Helical" evidence="2">
    <location>
        <begin position="371"/>
        <end position="392"/>
    </location>
</feature>
<dbReference type="EMBL" id="SSHJ02000005">
    <property type="protein sequence ID" value="MFN0255526.1"/>
    <property type="molecule type" value="Genomic_DNA"/>
</dbReference>
<dbReference type="RefSeq" id="WP_138722624.1">
    <property type="nucleotide sequence ID" value="NZ_SSHJ02000005.1"/>
</dbReference>
<feature type="transmembrane region" description="Helical" evidence="2">
    <location>
        <begin position="313"/>
        <end position="332"/>
    </location>
</feature>
<feature type="coiled-coil region" evidence="1">
    <location>
        <begin position="410"/>
        <end position="490"/>
    </location>
</feature>
<reference evidence="5 6" key="1">
    <citation type="submission" date="2024-12" db="EMBL/GenBank/DDBJ databases">
        <authorList>
            <person name="Hu S."/>
        </authorList>
    </citation>
    <scope>NUCLEOTIDE SEQUENCE [LARGE SCALE GENOMIC DNA]</scope>
    <source>
        <strain evidence="5 6">THG-T11</strain>
    </source>
</reference>
<keyword evidence="6" id="KW-1185">Reference proteome</keyword>
<evidence type="ECO:0000256" key="2">
    <source>
        <dbReference type="SAM" id="Phobius"/>
    </source>
</evidence>
<keyword evidence="2" id="KW-0812">Transmembrane</keyword>
<feature type="domain" description="7TM-DISM receptor extracellular" evidence="3">
    <location>
        <begin position="190"/>
        <end position="394"/>
    </location>
</feature>
<evidence type="ECO:0000259" key="3">
    <source>
        <dbReference type="Pfam" id="PF07695"/>
    </source>
</evidence>
<feature type="transmembrane region" description="Helical" evidence="2">
    <location>
        <begin position="220"/>
        <end position="242"/>
    </location>
</feature>
<dbReference type="Proteomes" id="UP001517247">
    <property type="component" value="Unassembled WGS sequence"/>
</dbReference>
<accession>A0ABW9J4R1</accession>
<feature type="transmembrane region" description="Helical" evidence="2">
    <location>
        <begin position="344"/>
        <end position="365"/>
    </location>
</feature>
<evidence type="ECO:0000256" key="1">
    <source>
        <dbReference type="SAM" id="Coils"/>
    </source>
</evidence>
<evidence type="ECO:0000313" key="5">
    <source>
        <dbReference type="EMBL" id="MFN0255526.1"/>
    </source>
</evidence>
<evidence type="ECO:0000259" key="4">
    <source>
        <dbReference type="Pfam" id="PF07696"/>
    </source>
</evidence>
<dbReference type="Gene3D" id="2.60.40.2380">
    <property type="match status" value="1"/>
</dbReference>
<gene>
    <name evidence="5" type="ORF">E6A44_008085</name>
</gene>
<organism evidence="5 6">
    <name type="scientific">Pedobacter ureilyticus</name>
    <dbReference type="NCBI Taxonomy" id="1393051"/>
    <lineage>
        <taxon>Bacteria</taxon>
        <taxon>Pseudomonadati</taxon>
        <taxon>Bacteroidota</taxon>
        <taxon>Sphingobacteriia</taxon>
        <taxon>Sphingobacteriales</taxon>
        <taxon>Sphingobacteriaceae</taxon>
        <taxon>Pedobacter</taxon>
    </lineage>
</organism>
<proteinExistence type="predicted"/>
<evidence type="ECO:0000313" key="6">
    <source>
        <dbReference type="Proteomes" id="UP001517247"/>
    </source>
</evidence>
<dbReference type="Pfam" id="PF07695">
    <property type="entry name" value="7TMR-DISM_7TM"/>
    <property type="match status" value="1"/>
</dbReference>
<protein>
    <submittedName>
        <fullName evidence="5">7TM diverse intracellular signaling domain-containing protein</fullName>
    </submittedName>
</protein>
<comment type="caution">
    <text evidence="5">The sequence shown here is derived from an EMBL/GenBank/DDBJ whole genome shotgun (WGS) entry which is preliminary data.</text>
</comment>
<feature type="transmembrane region" description="Helical" evidence="2">
    <location>
        <begin position="191"/>
        <end position="213"/>
    </location>
</feature>
<keyword evidence="2" id="KW-0472">Membrane</keyword>
<dbReference type="Pfam" id="PF07696">
    <property type="entry name" value="7TMR-DISMED2"/>
    <property type="match status" value="1"/>
</dbReference>
<feature type="transmembrane region" description="Helical" evidence="2">
    <location>
        <begin position="288"/>
        <end position="307"/>
    </location>
</feature>
<feature type="domain" description="7TM-DISM receptor extracellular" evidence="4">
    <location>
        <begin position="45"/>
        <end position="177"/>
    </location>
</feature>
<feature type="transmembrane region" description="Helical" evidence="2">
    <location>
        <begin position="254"/>
        <end position="276"/>
    </location>
</feature>
<keyword evidence="2" id="KW-1133">Transmembrane helix</keyword>
<name>A0ABW9J4R1_9SPHI</name>